<name>A0A8J3PCT1_9ACTN</name>
<evidence type="ECO:0000256" key="1">
    <source>
        <dbReference type="SAM" id="MobiDB-lite"/>
    </source>
</evidence>
<evidence type="ECO:0000313" key="2">
    <source>
        <dbReference type="EMBL" id="GIG12751.1"/>
    </source>
</evidence>
<keyword evidence="3" id="KW-1185">Reference proteome</keyword>
<accession>A0A8J3PCT1</accession>
<gene>
    <name evidence="2" type="ORF">Cme02nite_10830</name>
</gene>
<comment type="caution">
    <text evidence="2">The sequence shown here is derived from an EMBL/GenBank/DDBJ whole genome shotgun (WGS) entry which is preliminary data.</text>
</comment>
<dbReference type="EMBL" id="BONJ01000003">
    <property type="protein sequence ID" value="GIG12751.1"/>
    <property type="molecule type" value="Genomic_DNA"/>
</dbReference>
<feature type="compositionally biased region" description="Basic and acidic residues" evidence="1">
    <location>
        <begin position="54"/>
        <end position="64"/>
    </location>
</feature>
<protein>
    <submittedName>
        <fullName evidence="2">Uncharacterized protein</fullName>
    </submittedName>
</protein>
<sequence length="86" mass="9394">MTAPVTVLCRQLQGHAGVSHDQVKAQASQPVEDAPARFWREDARECEAGQAQESARDGSRDPAMTRRIAISHSDHLLRPNSSSQTS</sequence>
<reference evidence="2" key="1">
    <citation type="submission" date="2021-01" db="EMBL/GenBank/DDBJ databases">
        <title>Whole genome shotgun sequence of Catellatospora methionotrophica NBRC 14553.</title>
        <authorList>
            <person name="Komaki H."/>
            <person name="Tamura T."/>
        </authorList>
    </citation>
    <scope>NUCLEOTIDE SEQUENCE</scope>
    <source>
        <strain evidence="2">NBRC 14553</strain>
    </source>
</reference>
<feature type="region of interest" description="Disordered" evidence="1">
    <location>
        <begin position="44"/>
        <end position="86"/>
    </location>
</feature>
<proteinExistence type="predicted"/>
<dbReference type="Proteomes" id="UP000660339">
    <property type="component" value="Unassembled WGS sequence"/>
</dbReference>
<organism evidence="2 3">
    <name type="scientific">Catellatospora methionotrophica</name>
    <dbReference type="NCBI Taxonomy" id="121620"/>
    <lineage>
        <taxon>Bacteria</taxon>
        <taxon>Bacillati</taxon>
        <taxon>Actinomycetota</taxon>
        <taxon>Actinomycetes</taxon>
        <taxon>Micromonosporales</taxon>
        <taxon>Micromonosporaceae</taxon>
        <taxon>Catellatospora</taxon>
    </lineage>
</organism>
<evidence type="ECO:0000313" key="3">
    <source>
        <dbReference type="Proteomes" id="UP000660339"/>
    </source>
</evidence>
<dbReference type="AlphaFoldDB" id="A0A8J3PCT1"/>